<proteinExistence type="predicted"/>
<dbReference type="EMBL" id="AJYA01000100">
    <property type="protein sequence ID" value="EIM72139.1"/>
    <property type="molecule type" value="Genomic_DNA"/>
</dbReference>
<reference evidence="1 2" key="1">
    <citation type="submission" date="2012-05" db="EMBL/GenBank/DDBJ databases">
        <title>Genome sequence of Nitritalea halalkaliphila LW7.</title>
        <authorList>
            <person name="Jangir P.K."/>
            <person name="Singh A."/>
            <person name="Shivaji S."/>
            <person name="Sharma R."/>
        </authorList>
    </citation>
    <scope>NUCLEOTIDE SEQUENCE [LARGE SCALE GENOMIC DNA]</scope>
    <source>
        <strain evidence="1 2">LW7</strain>
    </source>
</reference>
<keyword evidence="2" id="KW-1185">Reference proteome</keyword>
<dbReference type="STRING" id="1189621.A3SI_20022"/>
<comment type="caution">
    <text evidence="1">The sequence shown here is derived from an EMBL/GenBank/DDBJ whole genome shotgun (WGS) entry which is preliminary data.</text>
</comment>
<sequence length="91" mass="10747">MIMKEINFSLANTYMEFKGDSVVIDNVGNGNVTEVTRRGLVYNDKLTFLKKDKLKSRDYRLIEVSDSKLILDFNYNKELKRIYLEFRKVNS</sequence>
<gene>
    <name evidence="1" type="ORF">A3SI_20022</name>
</gene>
<organism evidence="1 2">
    <name type="scientific">Nitritalea halalkaliphila LW7</name>
    <dbReference type="NCBI Taxonomy" id="1189621"/>
    <lineage>
        <taxon>Bacteria</taxon>
        <taxon>Pseudomonadati</taxon>
        <taxon>Bacteroidota</taxon>
        <taxon>Cytophagia</taxon>
        <taxon>Cytophagales</taxon>
        <taxon>Cyclobacteriaceae</taxon>
        <taxon>Nitritalea</taxon>
    </lineage>
</organism>
<name>I5BRD7_9BACT</name>
<evidence type="ECO:0000313" key="2">
    <source>
        <dbReference type="Proteomes" id="UP000005551"/>
    </source>
</evidence>
<dbReference type="Proteomes" id="UP000005551">
    <property type="component" value="Unassembled WGS sequence"/>
</dbReference>
<protein>
    <submittedName>
        <fullName evidence="1">Uncharacterized protein</fullName>
    </submittedName>
</protein>
<dbReference type="AlphaFoldDB" id="I5BRD7"/>
<accession>I5BRD7</accession>
<evidence type="ECO:0000313" key="1">
    <source>
        <dbReference type="EMBL" id="EIM72139.1"/>
    </source>
</evidence>